<dbReference type="OrthoDB" id="10622293at2759"/>
<comment type="caution">
    <text evidence="2">The sequence shown here is derived from an EMBL/GenBank/DDBJ whole genome shotgun (WGS) entry which is preliminary data.</text>
</comment>
<keyword evidence="3" id="KW-1185">Reference proteome</keyword>
<organism evidence="2 3">
    <name type="scientific">Desmophyllum pertusum</name>
    <dbReference type="NCBI Taxonomy" id="174260"/>
    <lineage>
        <taxon>Eukaryota</taxon>
        <taxon>Metazoa</taxon>
        <taxon>Cnidaria</taxon>
        <taxon>Anthozoa</taxon>
        <taxon>Hexacorallia</taxon>
        <taxon>Scleractinia</taxon>
        <taxon>Caryophylliina</taxon>
        <taxon>Caryophylliidae</taxon>
        <taxon>Desmophyllum</taxon>
    </lineage>
</organism>
<evidence type="ECO:0000313" key="2">
    <source>
        <dbReference type="EMBL" id="KAJ7370266.1"/>
    </source>
</evidence>
<feature type="compositionally biased region" description="Basic residues" evidence="1">
    <location>
        <begin position="63"/>
        <end position="75"/>
    </location>
</feature>
<dbReference type="AlphaFoldDB" id="A0A9W9YVS7"/>
<proteinExistence type="predicted"/>
<gene>
    <name evidence="2" type="ORF">OS493_033612</name>
</gene>
<reference evidence="2" key="1">
    <citation type="submission" date="2023-01" db="EMBL/GenBank/DDBJ databases">
        <title>Genome assembly of the deep-sea coral Lophelia pertusa.</title>
        <authorList>
            <person name="Herrera S."/>
            <person name="Cordes E."/>
        </authorList>
    </citation>
    <scope>NUCLEOTIDE SEQUENCE</scope>
    <source>
        <strain evidence="2">USNM1676648</strain>
        <tissue evidence="2">Polyp</tissue>
    </source>
</reference>
<evidence type="ECO:0000256" key="1">
    <source>
        <dbReference type="SAM" id="MobiDB-lite"/>
    </source>
</evidence>
<accession>A0A9W9YVS7</accession>
<protein>
    <submittedName>
        <fullName evidence="2">Uncharacterized protein</fullName>
    </submittedName>
</protein>
<dbReference type="EMBL" id="MU826870">
    <property type="protein sequence ID" value="KAJ7370266.1"/>
    <property type="molecule type" value="Genomic_DNA"/>
</dbReference>
<name>A0A9W9YVS7_9CNID</name>
<feature type="region of interest" description="Disordered" evidence="1">
    <location>
        <begin position="63"/>
        <end position="86"/>
    </location>
</feature>
<sequence>MPDLWSCAVYGTTFTLTVGATVGAKFACNACLPGSGAAVEFVLAGKCLYDGCNERKRKDRYYRNLQSKRRSRPVRKQPSNWQRGDKRCKRRCDRRCKDGTKQVGQKYGKELGKGVITQAVEKAYYQGTKMTFQSLGQTGFLAGVSSGGKQVGEIISKEVLGEILTKTAERTLYETAKESQKFALTEAAKKGAEEMFKKQAYKLLVKDVACAGAKAAIRCDSSDREQGLTHWLDWIVSPTVKFWALKEPPKQVLN</sequence>
<evidence type="ECO:0000313" key="3">
    <source>
        <dbReference type="Proteomes" id="UP001163046"/>
    </source>
</evidence>
<dbReference type="Proteomes" id="UP001163046">
    <property type="component" value="Unassembled WGS sequence"/>
</dbReference>